<dbReference type="Proteomes" id="UP000230066">
    <property type="component" value="Unassembled WGS sequence"/>
</dbReference>
<evidence type="ECO:0000259" key="2">
    <source>
        <dbReference type="Pfam" id="PF06544"/>
    </source>
</evidence>
<evidence type="ECO:0000259" key="1">
    <source>
        <dbReference type="Pfam" id="PF05773"/>
    </source>
</evidence>
<dbReference type="PANTHER" id="PTHR15955:SF8">
    <property type="entry name" value="RWD DOMAIN-CONTAINING PROTEIN 2B-RELATED"/>
    <property type="match status" value="1"/>
</dbReference>
<dbReference type="PANTHER" id="PTHR15955">
    <property type="entry name" value="RWD DOMAIN CONTAINING PROTEIN 2"/>
    <property type="match status" value="1"/>
</dbReference>
<sequence length="284" mass="32110">MIMNPHEAREAELELLRSMYTVGKELIFHNEPCVDVTDLKSLDQEYIFVNRSVYFTLKVCDKAELSVQLPAGYPSGDPRNPVPPVITVRLLSIAPANVNERKVSSRFNEWLVEAASEGEPVICSAIDWVLNELNQPTPTSTAVDASEIRESKVAESVICLWIVSHHIRSPLKRKLIQEWAAELKLGGVSMPGRPGIVVAEGEAQNADEYWRRLRGLQWKHIQLRDREVYGTGSYKELRFADGFQEVFLSHQSRFAWLHNRGITSNQFTLVFGIPGRLPQSVSVD</sequence>
<dbReference type="InterPro" id="IPR017359">
    <property type="entry name" value="Phi-like"/>
</dbReference>
<dbReference type="AlphaFoldDB" id="A0A4E0S0E4"/>
<dbReference type="InterPro" id="IPR016135">
    <property type="entry name" value="UBQ-conjugating_enzyme/RWD"/>
</dbReference>
<protein>
    <submittedName>
        <fullName evidence="3">RWD domain-containing protein 2B</fullName>
    </submittedName>
</protein>
<keyword evidence="4" id="KW-1185">Reference proteome</keyword>
<dbReference type="InterPro" id="IPR010541">
    <property type="entry name" value="Prp3_C"/>
</dbReference>
<dbReference type="SUPFAM" id="SSF54495">
    <property type="entry name" value="UBC-like"/>
    <property type="match status" value="1"/>
</dbReference>
<dbReference type="Pfam" id="PF05773">
    <property type="entry name" value="RWD"/>
    <property type="match status" value="1"/>
</dbReference>
<comment type="caution">
    <text evidence="3">The sequence shown here is derived from an EMBL/GenBank/DDBJ whole genome shotgun (WGS) entry which is preliminary data.</text>
</comment>
<accession>A0A4E0S0E4</accession>
<feature type="domain" description="RWD" evidence="1">
    <location>
        <begin position="7"/>
        <end position="131"/>
    </location>
</feature>
<name>A0A4E0S0E4_FASHE</name>
<reference evidence="3" key="1">
    <citation type="submission" date="2019-03" db="EMBL/GenBank/DDBJ databases">
        <title>Improved annotation for the trematode Fasciola hepatica.</title>
        <authorList>
            <person name="Choi Y.-J."/>
            <person name="Martin J."/>
            <person name="Mitreva M."/>
        </authorList>
    </citation>
    <scope>NUCLEOTIDE SEQUENCE [LARGE SCALE GENOMIC DNA]</scope>
</reference>
<dbReference type="InterPro" id="IPR059181">
    <property type="entry name" value="RWDD2A-B_C"/>
</dbReference>
<evidence type="ECO:0000313" key="3">
    <source>
        <dbReference type="EMBL" id="THD25492.1"/>
    </source>
</evidence>
<dbReference type="EMBL" id="JXXN02001119">
    <property type="protein sequence ID" value="THD25492.1"/>
    <property type="molecule type" value="Genomic_DNA"/>
</dbReference>
<gene>
    <name evidence="3" type="ORF">D915_003678</name>
</gene>
<proteinExistence type="predicted"/>
<organism evidence="3 4">
    <name type="scientific">Fasciola hepatica</name>
    <name type="common">Liver fluke</name>
    <dbReference type="NCBI Taxonomy" id="6192"/>
    <lineage>
        <taxon>Eukaryota</taxon>
        <taxon>Metazoa</taxon>
        <taxon>Spiralia</taxon>
        <taxon>Lophotrochozoa</taxon>
        <taxon>Platyhelminthes</taxon>
        <taxon>Trematoda</taxon>
        <taxon>Digenea</taxon>
        <taxon>Plagiorchiida</taxon>
        <taxon>Echinostomata</taxon>
        <taxon>Echinostomatoidea</taxon>
        <taxon>Fasciolidae</taxon>
        <taxon>Fasciola</taxon>
    </lineage>
</organism>
<dbReference type="Pfam" id="PF06544">
    <property type="entry name" value="Prp3_C"/>
    <property type="match status" value="1"/>
</dbReference>
<dbReference type="Gene3D" id="3.10.110.10">
    <property type="entry name" value="Ubiquitin Conjugating Enzyme"/>
    <property type="match status" value="1"/>
</dbReference>
<feature type="domain" description="Small nuclear ribonucleoprotein Prp3 C-terminal" evidence="2">
    <location>
        <begin position="161"/>
        <end position="224"/>
    </location>
</feature>
<dbReference type="PIRSF" id="PIRSF038021">
    <property type="entry name" value="UCP038021_RWDD2"/>
    <property type="match status" value="1"/>
</dbReference>
<dbReference type="InterPro" id="IPR006575">
    <property type="entry name" value="RWD_dom"/>
</dbReference>
<evidence type="ECO:0000313" key="4">
    <source>
        <dbReference type="Proteomes" id="UP000230066"/>
    </source>
</evidence>
<dbReference type="CDD" id="cd24163">
    <property type="entry name" value="RWDD2_C"/>
    <property type="match status" value="1"/>
</dbReference>